<protein>
    <submittedName>
        <fullName evidence="3">WYL domain-containing protein</fullName>
    </submittedName>
</protein>
<dbReference type="InterPro" id="IPR036390">
    <property type="entry name" value="WH_DNA-bd_sf"/>
</dbReference>
<feature type="domain" description="Helix-turn-helix type 11" evidence="1">
    <location>
        <begin position="10"/>
        <end position="65"/>
    </location>
</feature>
<sequence length="320" mass="35078">MPNDLSPTARALRVLEILQTRPGTTAGELAGRLGVTERAARRYVGILKEAGIPVESARGPHGGYRLGRGTRLPPVHFTQAEALGIVMAVLSVEPAASDTGNLIGTALGKVVKALPESVGQQAALLRQYASAVPDPYTVRPDPAVTSSLVDAVADRRRVRVTYRSDNGNEWEAEVDPWSIVIRYGRWYLLCHSHRADAIRTYRIDRVHSVRPTEHGFKPPEDLDPVAVLEENLGKGWEFSTRVIFDAPLREVAPWIRPPMGRLEPLGDGCVLVGSTRNPDMYAQEWLARIPFSFRVDGGKELRTAVSTLATRLTAAVNDQP</sequence>
<organism evidence="3 4">
    <name type="scientific">Streptomyces cadmiisoli</name>
    <dbReference type="NCBI Taxonomy" id="2184053"/>
    <lineage>
        <taxon>Bacteria</taxon>
        <taxon>Bacillati</taxon>
        <taxon>Actinomycetota</taxon>
        <taxon>Actinomycetes</taxon>
        <taxon>Kitasatosporales</taxon>
        <taxon>Streptomycetaceae</taxon>
        <taxon>Streptomyces</taxon>
        <taxon>Streptomyces aurantiacus group</taxon>
    </lineage>
</organism>
<dbReference type="InterPro" id="IPR036388">
    <property type="entry name" value="WH-like_DNA-bd_sf"/>
</dbReference>
<proteinExistence type="predicted"/>
<accession>A0A2Z4IQT7</accession>
<reference evidence="3 4" key="1">
    <citation type="journal article" date="2019" name="Int. J. Syst. Evol. Microbiol.">
        <title>Streptomyces cadmiisoli sp. nov., a novel actinomycete isolated from cadmium-contaminated soil.</title>
        <authorList>
            <person name="Li K."/>
            <person name="Tang X."/>
            <person name="Zhao J."/>
            <person name="Guo Y."/>
            <person name="Tang Y."/>
            <person name="Gao J."/>
        </authorList>
    </citation>
    <scope>NUCLEOTIDE SEQUENCE [LARGE SCALE GENOMIC DNA]</scope>
    <source>
        <strain evidence="3 4">ZFG47</strain>
    </source>
</reference>
<dbReference type="InterPro" id="IPR026881">
    <property type="entry name" value="WYL_dom"/>
</dbReference>
<gene>
    <name evidence="3" type="ORF">DN051_01625</name>
</gene>
<dbReference type="InterPro" id="IPR011991">
    <property type="entry name" value="ArsR-like_HTH"/>
</dbReference>
<dbReference type="CDD" id="cd00090">
    <property type="entry name" value="HTH_ARSR"/>
    <property type="match status" value="1"/>
</dbReference>
<dbReference type="Pfam" id="PF13280">
    <property type="entry name" value="WYL"/>
    <property type="match status" value="1"/>
</dbReference>
<dbReference type="EMBL" id="CP030073">
    <property type="protein sequence ID" value="AWW35521.1"/>
    <property type="molecule type" value="Genomic_DNA"/>
</dbReference>
<name>A0A2Z4IQT7_9ACTN</name>
<dbReference type="PANTHER" id="PTHR34580">
    <property type="match status" value="1"/>
</dbReference>
<dbReference type="InterPro" id="IPR013196">
    <property type="entry name" value="HTH_11"/>
</dbReference>
<evidence type="ECO:0000259" key="2">
    <source>
        <dbReference type="Pfam" id="PF13280"/>
    </source>
</evidence>
<dbReference type="KEGG" id="scad:DN051_01625"/>
<dbReference type="PIRSF" id="PIRSF016838">
    <property type="entry name" value="PafC"/>
    <property type="match status" value="1"/>
</dbReference>
<dbReference type="InterPro" id="IPR051534">
    <property type="entry name" value="CBASS_pafABC_assoc_protein"/>
</dbReference>
<evidence type="ECO:0000259" key="1">
    <source>
        <dbReference type="Pfam" id="PF08279"/>
    </source>
</evidence>
<dbReference type="SUPFAM" id="SSF46785">
    <property type="entry name" value="Winged helix' DNA-binding domain"/>
    <property type="match status" value="1"/>
</dbReference>
<dbReference type="Pfam" id="PF08279">
    <property type="entry name" value="HTH_11"/>
    <property type="match status" value="1"/>
</dbReference>
<feature type="domain" description="WYL" evidence="2">
    <location>
        <begin position="145"/>
        <end position="210"/>
    </location>
</feature>
<dbReference type="AlphaFoldDB" id="A0A2Z4IQT7"/>
<dbReference type="InterPro" id="IPR028349">
    <property type="entry name" value="PafC-like"/>
</dbReference>
<dbReference type="Gene3D" id="1.10.10.10">
    <property type="entry name" value="Winged helix-like DNA-binding domain superfamily/Winged helix DNA-binding domain"/>
    <property type="match status" value="1"/>
</dbReference>
<evidence type="ECO:0000313" key="3">
    <source>
        <dbReference type="EMBL" id="AWW35521.1"/>
    </source>
</evidence>
<keyword evidence="4" id="KW-1185">Reference proteome</keyword>
<dbReference type="PANTHER" id="PTHR34580:SF3">
    <property type="entry name" value="PROTEIN PAFB"/>
    <property type="match status" value="1"/>
</dbReference>
<dbReference type="Proteomes" id="UP000249616">
    <property type="component" value="Chromosome"/>
</dbReference>
<dbReference type="RefSeq" id="WP_053757221.1">
    <property type="nucleotide sequence ID" value="NZ_CP030073.1"/>
</dbReference>
<evidence type="ECO:0000313" key="4">
    <source>
        <dbReference type="Proteomes" id="UP000249616"/>
    </source>
</evidence>
<dbReference type="PROSITE" id="PS52050">
    <property type="entry name" value="WYL"/>
    <property type="match status" value="1"/>
</dbReference>